<reference evidence="4" key="1">
    <citation type="submission" date="2021-08" db="EMBL/GenBank/DDBJ databases">
        <title>WGS assembly of Ceratopteris richardii.</title>
        <authorList>
            <person name="Marchant D.B."/>
            <person name="Chen G."/>
            <person name="Jenkins J."/>
            <person name="Shu S."/>
            <person name="Leebens-Mack J."/>
            <person name="Grimwood J."/>
            <person name="Schmutz J."/>
            <person name="Soltis P."/>
            <person name="Soltis D."/>
            <person name="Chen Z.-H."/>
        </authorList>
    </citation>
    <scope>NUCLEOTIDE SEQUENCE</scope>
    <source>
        <strain evidence="4">Whitten #5841</strain>
        <tissue evidence="4">Leaf</tissue>
    </source>
</reference>
<dbReference type="OrthoDB" id="419768at2759"/>
<feature type="domain" description="C2" evidence="3">
    <location>
        <begin position="1"/>
        <end position="106"/>
    </location>
</feature>
<name>A0A8T2QVP7_CERRI</name>
<dbReference type="Proteomes" id="UP000825935">
    <property type="component" value="Chromosome 31"/>
</dbReference>
<dbReference type="PANTHER" id="PTHR46502:SF2">
    <property type="entry name" value="16 KDA PHLOEM PROTEIN 2"/>
    <property type="match status" value="1"/>
</dbReference>
<sequence>MNMSQLGLVEVHLIGGKGMKNVDFLGENDPYAILAYKTQKQKSKTLEGGGSNPVWKQKFYFKVDEEIDDVVIQVFDEDERTADDAIGEARIPLSQVLEELEVPATFYDLKQSSGKVCGQVEVALKFISKEEDLPHMPGAKNGHYVSHAHVDGPYGEDNGGGWQ</sequence>
<dbReference type="InterPro" id="IPR000008">
    <property type="entry name" value="C2_dom"/>
</dbReference>
<keyword evidence="1" id="KW-0479">Metal-binding</keyword>
<dbReference type="InterPro" id="IPR035892">
    <property type="entry name" value="C2_domain_sf"/>
</dbReference>
<evidence type="ECO:0000256" key="2">
    <source>
        <dbReference type="ARBA" id="ARBA00022837"/>
    </source>
</evidence>
<proteinExistence type="predicted"/>
<dbReference type="OMA" id="CGQVEVA"/>
<dbReference type="AlphaFoldDB" id="A0A8T2QVP7"/>
<keyword evidence="2" id="KW-0106">Calcium</keyword>
<evidence type="ECO:0000256" key="1">
    <source>
        <dbReference type="ARBA" id="ARBA00022723"/>
    </source>
</evidence>
<dbReference type="SMART" id="SM00239">
    <property type="entry name" value="C2"/>
    <property type="match status" value="1"/>
</dbReference>
<dbReference type="PROSITE" id="PS50004">
    <property type="entry name" value="C2"/>
    <property type="match status" value="1"/>
</dbReference>
<dbReference type="GO" id="GO:0046872">
    <property type="term" value="F:metal ion binding"/>
    <property type="evidence" value="ECO:0007669"/>
    <property type="project" value="UniProtKB-KW"/>
</dbReference>
<evidence type="ECO:0000313" key="5">
    <source>
        <dbReference type="Proteomes" id="UP000825935"/>
    </source>
</evidence>
<organism evidence="4 5">
    <name type="scientific">Ceratopteris richardii</name>
    <name type="common">Triangle waterfern</name>
    <dbReference type="NCBI Taxonomy" id="49495"/>
    <lineage>
        <taxon>Eukaryota</taxon>
        <taxon>Viridiplantae</taxon>
        <taxon>Streptophyta</taxon>
        <taxon>Embryophyta</taxon>
        <taxon>Tracheophyta</taxon>
        <taxon>Polypodiopsida</taxon>
        <taxon>Polypodiidae</taxon>
        <taxon>Polypodiales</taxon>
        <taxon>Pteridineae</taxon>
        <taxon>Pteridaceae</taxon>
        <taxon>Parkerioideae</taxon>
        <taxon>Ceratopteris</taxon>
    </lineage>
</organism>
<keyword evidence="5" id="KW-1185">Reference proteome</keyword>
<dbReference type="PANTHER" id="PTHR46502">
    <property type="entry name" value="C2 DOMAIN-CONTAINING"/>
    <property type="match status" value="1"/>
</dbReference>
<evidence type="ECO:0000259" key="3">
    <source>
        <dbReference type="PROSITE" id="PS50004"/>
    </source>
</evidence>
<comment type="caution">
    <text evidence="4">The sequence shown here is derived from an EMBL/GenBank/DDBJ whole genome shotgun (WGS) entry which is preliminary data.</text>
</comment>
<dbReference type="EMBL" id="CM035436">
    <property type="protein sequence ID" value="KAH7288056.1"/>
    <property type="molecule type" value="Genomic_DNA"/>
</dbReference>
<evidence type="ECO:0000313" key="4">
    <source>
        <dbReference type="EMBL" id="KAH7288056.1"/>
    </source>
</evidence>
<dbReference type="SUPFAM" id="SSF49562">
    <property type="entry name" value="C2 domain (Calcium/lipid-binding domain, CaLB)"/>
    <property type="match status" value="1"/>
</dbReference>
<gene>
    <name evidence="4" type="ORF">KP509_31G009700</name>
</gene>
<protein>
    <recommendedName>
        <fullName evidence="3">C2 domain-containing protein</fullName>
    </recommendedName>
</protein>
<accession>A0A8T2QVP7</accession>
<dbReference type="Gene3D" id="2.60.40.150">
    <property type="entry name" value="C2 domain"/>
    <property type="match status" value="1"/>
</dbReference>
<dbReference type="Pfam" id="PF00168">
    <property type="entry name" value="C2"/>
    <property type="match status" value="1"/>
</dbReference>